<dbReference type="Pfam" id="PF00534">
    <property type="entry name" value="Glycos_transf_1"/>
    <property type="match status" value="1"/>
</dbReference>
<protein>
    <submittedName>
        <fullName evidence="2">Glycosyltransferase</fullName>
    </submittedName>
</protein>
<dbReference type="Gene3D" id="3.40.50.2000">
    <property type="entry name" value="Glycogen Phosphorylase B"/>
    <property type="match status" value="2"/>
</dbReference>
<feature type="domain" description="Glycosyl transferase family 1" evidence="1">
    <location>
        <begin position="200"/>
        <end position="353"/>
    </location>
</feature>
<organism evidence="2 3">
    <name type="scientific">Aequorivita vitellina</name>
    <dbReference type="NCBI Taxonomy" id="2874475"/>
    <lineage>
        <taxon>Bacteria</taxon>
        <taxon>Pseudomonadati</taxon>
        <taxon>Bacteroidota</taxon>
        <taxon>Flavobacteriia</taxon>
        <taxon>Flavobacteriales</taxon>
        <taxon>Flavobacteriaceae</taxon>
        <taxon>Aequorivita</taxon>
    </lineage>
</organism>
<proteinExistence type="predicted"/>
<dbReference type="PANTHER" id="PTHR12526">
    <property type="entry name" value="GLYCOSYLTRANSFERASE"/>
    <property type="match status" value="1"/>
</dbReference>
<keyword evidence="3" id="KW-1185">Reference proteome</keyword>
<dbReference type="GO" id="GO:0016757">
    <property type="term" value="F:glycosyltransferase activity"/>
    <property type="evidence" value="ECO:0007669"/>
    <property type="project" value="InterPro"/>
</dbReference>
<evidence type="ECO:0000259" key="1">
    <source>
        <dbReference type="Pfam" id="PF00534"/>
    </source>
</evidence>
<dbReference type="AlphaFoldDB" id="A0A9X1QZG4"/>
<reference evidence="2" key="1">
    <citation type="submission" date="2021-09" db="EMBL/GenBank/DDBJ databases">
        <title>Genome of Aequorivita sp. strain F47161.</title>
        <authorList>
            <person name="Wang Y."/>
        </authorList>
    </citation>
    <scope>NUCLEOTIDE SEQUENCE</scope>
    <source>
        <strain evidence="2">F47161</strain>
    </source>
</reference>
<dbReference type="EMBL" id="JAIRBA010000027">
    <property type="protein sequence ID" value="MCG2419893.1"/>
    <property type="molecule type" value="Genomic_DNA"/>
</dbReference>
<dbReference type="CDD" id="cd03801">
    <property type="entry name" value="GT4_PimA-like"/>
    <property type="match status" value="1"/>
</dbReference>
<dbReference type="SUPFAM" id="SSF53756">
    <property type="entry name" value="UDP-Glycosyltransferase/glycogen phosphorylase"/>
    <property type="match status" value="1"/>
</dbReference>
<gene>
    <name evidence="2" type="ORF">K8089_12755</name>
</gene>
<accession>A0A9X1QZG4</accession>
<dbReference type="Proteomes" id="UP001139461">
    <property type="component" value="Unassembled WGS sequence"/>
</dbReference>
<dbReference type="RefSeq" id="WP_237603678.1">
    <property type="nucleotide sequence ID" value="NZ_JAIRBA010000027.1"/>
</dbReference>
<comment type="caution">
    <text evidence="2">The sequence shown here is derived from an EMBL/GenBank/DDBJ whole genome shotgun (WGS) entry which is preliminary data.</text>
</comment>
<sequence>MNFLVVSHTPHTFINGRFNAYGPYVKEMNLWLKYVDTFEILAPWIKDEPSLILLPYKNKEIRFSEVPAISLLSFFEIVKTVIKLPKIFFSLFGAMKRADHIHLRCPGNIGLLGCIVQICFPKKKKTAKYAGNWDPKAKQPWSYRLQKWILSNTFLTRNMKVLVYGEWPEQTKNVLPLFTASYSEEKIAAIPQKKYDAILQFVYVGTLSKGKRPLYAIQLVENLMKKGILCRLAIYGEGEQRGVLEKYIKEAQLGSVVTLYGNQATEVIETAYKYSHFLILASQSEGWPKVVAEAMFWGVVPLVTPVSCVPWMLDNGNRGIILTLKVTDDTETLLRLLKEKEMLKKMAERGAEWSHQYTLEGFEAEIKKLI</sequence>
<evidence type="ECO:0000313" key="2">
    <source>
        <dbReference type="EMBL" id="MCG2419893.1"/>
    </source>
</evidence>
<dbReference type="InterPro" id="IPR001296">
    <property type="entry name" value="Glyco_trans_1"/>
</dbReference>
<dbReference type="PANTHER" id="PTHR12526:SF630">
    <property type="entry name" value="GLYCOSYLTRANSFERASE"/>
    <property type="match status" value="1"/>
</dbReference>
<name>A0A9X1QZG4_9FLAO</name>
<evidence type="ECO:0000313" key="3">
    <source>
        <dbReference type="Proteomes" id="UP001139461"/>
    </source>
</evidence>